<accession>A0A9X4QMY7</accession>
<comment type="caution">
    <text evidence="2">The sequence shown here is derived from an EMBL/GenBank/DDBJ whole genome shotgun (WGS) entry which is preliminary data.</text>
</comment>
<gene>
    <name evidence="2" type="ORF">OMP38_11665</name>
</gene>
<evidence type="ECO:0000256" key="1">
    <source>
        <dbReference type="SAM" id="MobiDB-lite"/>
    </source>
</evidence>
<evidence type="ECO:0000313" key="2">
    <source>
        <dbReference type="EMBL" id="MDG0791450.1"/>
    </source>
</evidence>
<dbReference type="EMBL" id="JAPDHZ010000003">
    <property type="protein sequence ID" value="MDG0791450.1"/>
    <property type="molecule type" value="Genomic_DNA"/>
</dbReference>
<keyword evidence="3" id="KW-1185">Reference proteome</keyword>
<dbReference type="Proteomes" id="UP001153387">
    <property type="component" value="Unassembled WGS sequence"/>
</dbReference>
<reference evidence="2 3" key="1">
    <citation type="submission" date="2022-10" db="EMBL/GenBank/DDBJ databases">
        <title>Comparative genomic analysis of Cohnella hashimotonis sp. nov., isolated from the International Space Station.</title>
        <authorList>
            <person name="Simpson A."/>
            <person name="Venkateswaran K."/>
        </authorList>
    </citation>
    <scope>NUCLEOTIDE SEQUENCE [LARGE SCALE GENOMIC DNA]</scope>
    <source>
        <strain evidence="2 3">DSM 18997</strain>
    </source>
</reference>
<dbReference type="InterPro" id="IPR039498">
    <property type="entry name" value="NTP_transf_5"/>
</dbReference>
<proteinExistence type="predicted"/>
<dbReference type="AlphaFoldDB" id="A0A9X4QMY7"/>
<organism evidence="2 3">
    <name type="scientific">Cohnella ginsengisoli</name>
    <dbReference type="NCBI Taxonomy" id="425004"/>
    <lineage>
        <taxon>Bacteria</taxon>
        <taxon>Bacillati</taxon>
        <taxon>Bacillota</taxon>
        <taxon>Bacilli</taxon>
        <taxon>Bacillales</taxon>
        <taxon>Paenibacillaceae</taxon>
        <taxon>Cohnella</taxon>
    </lineage>
</organism>
<protein>
    <submittedName>
        <fullName evidence="2">Nucleotidyltransferase family protein</fullName>
    </submittedName>
</protein>
<dbReference type="Pfam" id="PF14907">
    <property type="entry name" value="NTP_transf_5"/>
    <property type="match status" value="1"/>
</dbReference>
<name>A0A9X4QMY7_9BACL</name>
<dbReference type="RefSeq" id="WP_277565330.1">
    <property type="nucleotide sequence ID" value="NZ_JAPDHZ010000003.1"/>
</dbReference>
<sequence length="400" mass="45915">MNQTYELNTTAFPQELTAMLAAMRSDAAQEEMAQQEKAHQEKAQQSPPLPNIDWNQFVKLVRHHRVYPQIRGDRDGTGLIPSDVLQALGGDCRQNTWRMLRLSGELDRVCRSLGERGVRSLSLKGPALARQLYGDISLRTSKDLDILIPVGDLEQAERLLLELGYRADEEIPRGLGDWRWKIHHVSFTNPNTGIQVEVHWRLNGENGKEPSFEALWRDRQACALSDAIFMPGDAHLFMYLVTHGARHGWFRLRWLADIDRMVGRGLDWSAIMPLLRRYRALDQAGQALVLASGLLRTPIPNEIGRMLARGRGPALADRALGFIRDTVVLTTDPSAGEVSRTYKRYLFELKTTRQKWGYAVSRLYPSFRDTKALPLPRSLYFLYFPLRPFVWLWRQVRQET</sequence>
<feature type="region of interest" description="Disordered" evidence="1">
    <location>
        <begin position="25"/>
        <end position="51"/>
    </location>
</feature>
<evidence type="ECO:0000313" key="3">
    <source>
        <dbReference type="Proteomes" id="UP001153387"/>
    </source>
</evidence>